<name>D2RI79_ARCPA</name>
<reference evidence="1 2" key="1">
    <citation type="journal article" date="2010" name="Stand. Genomic Sci.">
        <title>Complete genome sequence of Archaeoglobus profundus type strain (AV18).</title>
        <authorList>
            <person name="von Jan M."/>
            <person name="Lapidus A."/>
            <person name="Del Rio T.G."/>
            <person name="Copeland A."/>
            <person name="Tice H."/>
            <person name="Cheng J.F."/>
            <person name="Lucas S."/>
            <person name="Chen F."/>
            <person name="Nolan M."/>
            <person name="Goodwin L."/>
            <person name="Han C."/>
            <person name="Pitluck S."/>
            <person name="Liolios K."/>
            <person name="Ivanova N."/>
            <person name="Mavromatis K."/>
            <person name="Ovchinnikova G."/>
            <person name="Chertkov O."/>
            <person name="Pati A."/>
            <person name="Chen A."/>
            <person name="Palaniappan K."/>
            <person name="Land M."/>
            <person name="Hauser L."/>
            <person name="Chang Y.J."/>
            <person name="Jeffries C.D."/>
            <person name="Saunders E."/>
            <person name="Brettin T."/>
            <person name="Detter J.C."/>
            <person name="Chain P."/>
            <person name="Eichinger K."/>
            <person name="Huber H."/>
            <person name="Spring S."/>
            <person name="Rohde M."/>
            <person name="Goker M."/>
            <person name="Wirth R."/>
            <person name="Woyke T."/>
            <person name="Bristow J."/>
            <person name="Eisen J.A."/>
            <person name="Markowitz V."/>
            <person name="Hugenholtz P."/>
            <person name="Kyrpides N.C."/>
            <person name="Klenk H.P."/>
        </authorList>
    </citation>
    <scope>NUCLEOTIDE SEQUENCE [LARGE SCALE GENOMIC DNA]</scope>
    <source>
        <strain evidence="2">DSM 5631 / JCM 9629 / NBRC 100127 / Av18</strain>
    </source>
</reference>
<keyword evidence="2" id="KW-1185">Reference proteome</keyword>
<dbReference type="PaxDb" id="572546-Arcpr_0943"/>
<dbReference type="STRING" id="572546.Arcpr_0943"/>
<protein>
    <submittedName>
        <fullName evidence="1">Uncharacterized protein</fullName>
    </submittedName>
</protein>
<proteinExistence type="predicted"/>
<dbReference type="Proteomes" id="UP000001901">
    <property type="component" value="Chromosome"/>
</dbReference>
<accession>D2RI79</accession>
<dbReference type="RefSeq" id="WP_012940340.1">
    <property type="nucleotide sequence ID" value="NC_013741.1"/>
</dbReference>
<sequence length="118" mass="13913">MEVYDPTLEKKQSRGIAFSYYSMRKLFYRLNIKAVHTGRKISFSHPRKFFEQMCNNVLMVHPGLREYIMAHNTGSLDVQSYDGKLPSEIYDQYMIAWKDVNLVPEEVSLEELIKEIES</sequence>
<evidence type="ECO:0000313" key="1">
    <source>
        <dbReference type="EMBL" id="ADB58004.1"/>
    </source>
</evidence>
<organism evidence="1 2">
    <name type="scientific">Archaeoglobus profundus (strain DSM 5631 / JCM 9629 / NBRC 100127 / Av18)</name>
    <dbReference type="NCBI Taxonomy" id="572546"/>
    <lineage>
        <taxon>Archaea</taxon>
        <taxon>Methanobacteriati</taxon>
        <taxon>Methanobacteriota</taxon>
        <taxon>Archaeoglobi</taxon>
        <taxon>Archaeoglobales</taxon>
        <taxon>Archaeoglobaceae</taxon>
        <taxon>Archaeoglobus</taxon>
    </lineage>
</organism>
<dbReference type="AlphaFoldDB" id="D2RI79"/>
<dbReference type="HOGENOM" id="CLU_2067672_0_0_2"/>
<dbReference type="GeneID" id="8739609"/>
<dbReference type="EMBL" id="CP001857">
    <property type="protein sequence ID" value="ADB58004.1"/>
    <property type="molecule type" value="Genomic_DNA"/>
</dbReference>
<evidence type="ECO:0000313" key="2">
    <source>
        <dbReference type="Proteomes" id="UP000001901"/>
    </source>
</evidence>
<gene>
    <name evidence="1" type="ordered locus">Arcpr_0943</name>
</gene>
<dbReference type="eggNOG" id="arCOG08624">
    <property type="taxonomic scope" value="Archaea"/>
</dbReference>
<dbReference type="OrthoDB" id="381221at2157"/>
<dbReference type="KEGG" id="apo:Arcpr_0943"/>